<keyword evidence="5" id="KW-0653">Protein transport</keyword>
<name>A0ABW5XQM3_9SPHI</name>
<feature type="transmembrane region" description="Helical" evidence="5">
    <location>
        <begin position="250"/>
        <end position="268"/>
    </location>
</feature>
<comment type="function">
    <text evidence="5">Part of the twin-arginine translocation (Tat) system that transports large folded proteins containing a characteristic twin-arginine motif in their signal peptide across membranes.</text>
</comment>
<protein>
    <recommendedName>
        <fullName evidence="5">Sec-independent protein translocase protein TatC</fullName>
    </recommendedName>
</protein>
<dbReference type="PANTHER" id="PTHR30371">
    <property type="entry name" value="SEC-INDEPENDENT PROTEIN TRANSLOCASE PROTEIN TATC"/>
    <property type="match status" value="1"/>
</dbReference>
<feature type="transmembrane region" description="Helical" evidence="5">
    <location>
        <begin position="187"/>
        <end position="216"/>
    </location>
</feature>
<evidence type="ECO:0000256" key="3">
    <source>
        <dbReference type="ARBA" id="ARBA00022989"/>
    </source>
</evidence>
<evidence type="ECO:0000256" key="2">
    <source>
        <dbReference type="ARBA" id="ARBA00022692"/>
    </source>
</evidence>
<accession>A0ABW5XQM3</accession>
<dbReference type="HAMAP" id="MF_00902">
    <property type="entry name" value="TatC"/>
    <property type="match status" value="1"/>
</dbReference>
<gene>
    <name evidence="5 6" type="primary">tatC</name>
    <name evidence="6" type="ORF">ACFSYC_13685</name>
</gene>
<keyword evidence="5" id="KW-0811">Translocation</keyword>
<evidence type="ECO:0000256" key="4">
    <source>
        <dbReference type="ARBA" id="ARBA00023136"/>
    </source>
</evidence>
<proteinExistence type="inferred from homology"/>
<dbReference type="InterPro" id="IPR002033">
    <property type="entry name" value="TatC"/>
</dbReference>
<evidence type="ECO:0000313" key="7">
    <source>
        <dbReference type="Proteomes" id="UP001597601"/>
    </source>
</evidence>
<comment type="similarity">
    <text evidence="5">Belongs to the TatC family.</text>
</comment>
<feature type="transmembrane region" description="Helical" evidence="5">
    <location>
        <begin position="35"/>
        <end position="57"/>
    </location>
</feature>
<keyword evidence="2 5" id="KW-0812">Transmembrane</keyword>
<dbReference type="PANTHER" id="PTHR30371:SF0">
    <property type="entry name" value="SEC-INDEPENDENT PROTEIN TRANSLOCASE PROTEIN TATC, CHLOROPLASTIC-RELATED"/>
    <property type="match status" value="1"/>
</dbReference>
<feature type="transmembrane region" description="Helical" evidence="5">
    <location>
        <begin position="228"/>
        <end position="244"/>
    </location>
</feature>
<dbReference type="PRINTS" id="PR01840">
    <property type="entry name" value="TATCFAMILY"/>
</dbReference>
<dbReference type="NCBIfam" id="TIGR00945">
    <property type="entry name" value="tatC"/>
    <property type="match status" value="1"/>
</dbReference>
<feature type="transmembrane region" description="Helical" evidence="5">
    <location>
        <begin position="100"/>
        <end position="121"/>
    </location>
</feature>
<keyword evidence="4 5" id="KW-0472">Membrane</keyword>
<keyword evidence="3 5" id="KW-1133">Transmembrane helix</keyword>
<comment type="subunit">
    <text evidence="5">Forms a complex with TatA.</text>
</comment>
<dbReference type="Proteomes" id="UP001597601">
    <property type="component" value="Unassembled WGS sequence"/>
</dbReference>
<dbReference type="EMBL" id="JBHUON010000017">
    <property type="protein sequence ID" value="MFD2865745.1"/>
    <property type="molecule type" value="Genomic_DNA"/>
</dbReference>
<dbReference type="RefSeq" id="WP_377128637.1">
    <property type="nucleotide sequence ID" value="NZ_JBHUHN010000001.1"/>
</dbReference>
<sequence>MSEERNLVKAIKEKGKNLEAEMSFFDHLEALRWHLIRAAIAILILTGVAFWNFKFIFDEIIMGPFRPDFWTYKMMCKLGEGFCLQKINAEIINTEVGGQFMLQINSSMLVGIILSTPYILWELWRFIKPALLEKERKAAGGFVLYASLLFLVGILFGYYVIAPESISFLASFSVSDTIKNTFTINSYLSMVATITLIMGLVFELPILIFVLASLGVLTGTFMKRTRRYAIIIMLIVGAIISPSPDVTACMIVTLPLLALYEIGIMIASRIEKRRAKEHTDLMTS</sequence>
<keyword evidence="7" id="KW-1185">Reference proteome</keyword>
<evidence type="ECO:0000256" key="1">
    <source>
        <dbReference type="ARBA" id="ARBA00004141"/>
    </source>
</evidence>
<feature type="transmembrane region" description="Helical" evidence="5">
    <location>
        <begin position="142"/>
        <end position="161"/>
    </location>
</feature>
<dbReference type="Pfam" id="PF00902">
    <property type="entry name" value="TatC"/>
    <property type="match status" value="1"/>
</dbReference>
<organism evidence="6 7">
    <name type="scientific">Mucilaginibacter antarcticus</name>
    <dbReference type="NCBI Taxonomy" id="1855725"/>
    <lineage>
        <taxon>Bacteria</taxon>
        <taxon>Pseudomonadati</taxon>
        <taxon>Bacteroidota</taxon>
        <taxon>Sphingobacteriia</taxon>
        <taxon>Sphingobacteriales</taxon>
        <taxon>Sphingobacteriaceae</taxon>
        <taxon>Mucilaginibacter</taxon>
    </lineage>
</organism>
<comment type="caution">
    <text evidence="6">The sequence shown here is derived from an EMBL/GenBank/DDBJ whole genome shotgun (WGS) entry which is preliminary data.</text>
</comment>
<keyword evidence="5" id="KW-1003">Cell membrane</keyword>
<evidence type="ECO:0000256" key="5">
    <source>
        <dbReference type="HAMAP-Rule" id="MF_00902"/>
    </source>
</evidence>
<comment type="subcellular location">
    <subcellularLocation>
        <location evidence="5">Cell membrane</location>
        <topology evidence="5">Multi-pass membrane protein</topology>
    </subcellularLocation>
    <subcellularLocation>
        <location evidence="1">Membrane</location>
        <topology evidence="1">Multi-pass membrane protein</topology>
    </subcellularLocation>
</comment>
<reference evidence="7" key="1">
    <citation type="journal article" date="2019" name="Int. J. Syst. Evol. Microbiol.">
        <title>The Global Catalogue of Microorganisms (GCM) 10K type strain sequencing project: providing services to taxonomists for standard genome sequencing and annotation.</title>
        <authorList>
            <consortium name="The Broad Institute Genomics Platform"/>
            <consortium name="The Broad Institute Genome Sequencing Center for Infectious Disease"/>
            <person name="Wu L."/>
            <person name="Ma J."/>
        </authorList>
    </citation>
    <scope>NUCLEOTIDE SEQUENCE [LARGE SCALE GENOMIC DNA]</scope>
    <source>
        <strain evidence="7">KCTC 52232</strain>
    </source>
</reference>
<keyword evidence="5" id="KW-0813">Transport</keyword>
<evidence type="ECO:0000313" key="6">
    <source>
        <dbReference type="EMBL" id="MFD2865745.1"/>
    </source>
</evidence>